<dbReference type="eggNOG" id="COG4639">
    <property type="taxonomic scope" value="Bacteria"/>
</dbReference>
<dbReference type="RefSeq" id="WP_015176910.1">
    <property type="nucleotide sequence ID" value="NC_019729.1"/>
</dbReference>
<dbReference type="InterPro" id="IPR027417">
    <property type="entry name" value="P-loop_NTPase"/>
</dbReference>
<dbReference type="AlphaFoldDB" id="K9VK93"/>
<dbReference type="OrthoDB" id="8564590at2"/>
<keyword evidence="2" id="KW-1185">Reference proteome</keyword>
<organism evidence="1 2">
    <name type="scientific">Phormidium nigroviride PCC 7112</name>
    <dbReference type="NCBI Taxonomy" id="179408"/>
    <lineage>
        <taxon>Bacteria</taxon>
        <taxon>Bacillati</taxon>
        <taxon>Cyanobacteriota</taxon>
        <taxon>Cyanophyceae</taxon>
        <taxon>Oscillatoriophycideae</taxon>
        <taxon>Oscillatoriales</taxon>
        <taxon>Oscillatoriaceae</taxon>
        <taxon>Phormidium</taxon>
    </lineage>
</organism>
<dbReference type="GO" id="GO:0046404">
    <property type="term" value="F:ATP-dependent polydeoxyribonucleotide 5'-hydroxyl-kinase activity"/>
    <property type="evidence" value="ECO:0007669"/>
    <property type="project" value="TreeGrafter"/>
</dbReference>
<sequence length="161" mass="18150">MELVILMGLQASGKSTFFRDYLAATHVLVSKDLMRNNKNKSRRQIQLIENALQAGHSVAVDNTNPEVLDRRPLIDIGRTYNAQIIGYYFESIVSDCLARNQKRSGKSQVPDIAIYATVKKMVLPSYGEGFAQLFSARIAEKFTFEVKTWPAEEVIYGQSDI</sequence>
<dbReference type="HOGENOM" id="CLU_119557_0_0_3"/>
<evidence type="ECO:0000313" key="1">
    <source>
        <dbReference type="EMBL" id="AFZ07640.1"/>
    </source>
</evidence>
<dbReference type="KEGG" id="oni:Osc7112_3257"/>
<evidence type="ECO:0000313" key="2">
    <source>
        <dbReference type="Proteomes" id="UP000010478"/>
    </source>
</evidence>
<dbReference type="STRING" id="179408.Osc7112_3257"/>
<dbReference type="Gene3D" id="3.40.50.300">
    <property type="entry name" value="P-loop containing nucleotide triphosphate hydrolases"/>
    <property type="match status" value="1"/>
</dbReference>
<dbReference type="EMBL" id="CP003614">
    <property type="protein sequence ID" value="AFZ07640.1"/>
    <property type="molecule type" value="Genomic_DNA"/>
</dbReference>
<dbReference type="GO" id="GO:0003690">
    <property type="term" value="F:double-stranded DNA binding"/>
    <property type="evidence" value="ECO:0007669"/>
    <property type="project" value="TreeGrafter"/>
</dbReference>
<reference evidence="1 2" key="1">
    <citation type="submission" date="2012-05" db="EMBL/GenBank/DDBJ databases">
        <title>Finished chromosome of genome of Oscillatoria sp. PCC 7112.</title>
        <authorList>
            <consortium name="US DOE Joint Genome Institute"/>
            <person name="Gugger M."/>
            <person name="Coursin T."/>
            <person name="Rippka R."/>
            <person name="Tandeau De Marsac N."/>
            <person name="Huntemann M."/>
            <person name="Wei C.-L."/>
            <person name="Han J."/>
            <person name="Detter J.C."/>
            <person name="Han C."/>
            <person name="Tapia R."/>
            <person name="Davenport K."/>
            <person name="Daligault H."/>
            <person name="Erkkila T."/>
            <person name="Gu W."/>
            <person name="Munk A.C.C."/>
            <person name="Teshima H."/>
            <person name="Xu Y."/>
            <person name="Chain P."/>
            <person name="Chen A."/>
            <person name="Krypides N."/>
            <person name="Mavromatis K."/>
            <person name="Markowitz V."/>
            <person name="Szeto E."/>
            <person name="Ivanova N."/>
            <person name="Mikhailova N."/>
            <person name="Ovchinnikova G."/>
            <person name="Pagani I."/>
            <person name="Pati A."/>
            <person name="Goodwin L."/>
            <person name="Peters L."/>
            <person name="Pitluck S."/>
            <person name="Woyke T."/>
            <person name="Kerfeld C."/>
        </authorList>
    </citation>
    <scope>NUCLEOTIDE SEQUENCE [LARGE SCALE GENOMIC DNA]</scope>
    <source>
        <strain evidence="1 2">PCC 7112</strain>
    </source>
</reference>
<dbReference type="InterPro" id="IPR017101">
    <property type="entry name" value="P-loop_ATP/GTP-bd_All4644_prd"/>
</dbReference>
<gene>
    <name evidence="1" type="ORF">Osc7112_3257</name>
</gene>
<name>K9VK93_9CYAN</name>
<dbReference type="GO" id="GO:0006281">
    <property type="term" value="P:DNA repair"/>
    <property type="evidence" value="ECO:0007669"/>
    <property type="project" value="TreeGrafter"/>
</dbReference>
<dbReference type="PIRSF" id="PIRSF037081">
    <property type="entry name" value="P-loop_All4644_prd"/>
    <property type="match status" value="1"/>
</dbReference>
<dbReference type="GO" id="GO:0046403">
    <property type="term" value="F:polynucleotide 3'-phosphatase activity"/>
    <property type="evidence" value="ECO:0007669"/>
    <property type="project" value="TreeGrafter"/>
</dbReference>
<evidence type="ECO:0008006" key="3">
    <source>
        <dbReference type="Google" id="ProtNLM"/>
    </source>
</evidence>
<dbReference type="Proteomes" id="UP000010478">
    <property type="component" value="Chromosome"/>
</dbReference>
<protein>
    <recommendedName>
        <fullName evidence="3">Kinase</fullName>
    </recommendedName>
</protein>
<accession>K9VK93</accession>
<dbReference type="PANTHER" id="PTHR12083">
    <property type="entry name" value="BIFUNCTIONAL POLYNUCLEOTIDE PHOSPHATASE/KINASE"/>
    <property type="match status" value="1"/>
</dbReference>
<dbReference type="PANTHER" id="PTHR12083:SF9">
    <property type="entry name" value="BIFUNCTIONAL POLYNUCLEOTIDE PHOSPHATASE_KINASE"/>
    <property type="match status" value="1"/>
</dbReference>
<dbReference type="SUPFAM" id="SSF52540">
    <property type="entry name" value="P-loop containing nucleoside triphosphate hydrolases"/>
    <property type="match status" value="1"/>
</dbReference>
<proteinExistence type="predicted"/>
<dbReference type="Pfam" id="PF13671">
    <property type="entry name" value="AAA_33"/>
    <property type="match status" value="1"/>
</dbReference>